<dbReference type="Proteomes" id="UP000292858">
    <property type="component" value="Unassembled WGS sequence"/>
</dbReference>
<sequence length="171" mass="18793">MRRRELLLGLLGVAFLGRALAAPRALRVGVEACPYCFMTVLDARHAAQAVNPQGRAFFYDDPACLLDQLNGWGGPSLSAREVYLADFGGSTRTAPRWVAAERALLYHHPRIRTPMGSGLLVFADRQALAEHLRARPERAGGRVLTWVEALKEGEGRTWVPADFLPPPPKVP</sequence>
<protein>
    <submittedName>
        <fullName evidence="1">Nitrous oxidase accessory protein nosl</fullName>
    </submittedName>
</protein>
<organism evidence="1 2">
    <name type="scientific">Thermus thermamylovorans</name>
    <dbReference type="NCBI Taxonomy" id="2509362"/>
    <lineage>
        <taxon>Bacteria</taxon>
        <taxon>Thermotogati</taxon>
        <taxon>Deinococcota</taxon>
        <taxon>Deinococci</taxon>
        <taxon>Thermales</taxon>
        <taxon>Thermaceae</taxon>
        <taxon>Thermus</taxon>
    </lineage>
</organism>
<gene>
    <name evidence="1" type="ORF">ETP66_08385</name>
</gene>
<comment type="caution">
    <text evidence="1">The sequence shown here is derived from an EMBL/GenBank/DDBJ whole genome shotgun (WGS) entry which is preliminary data.</text>
</comment>
<reference evidence="1 2" key="1">
    <citation type="submission" date="2019-02" db="EMBL/GenBank/DDBJ databases">
        <title>Thermus sp. a novel from hot spring.</title>
        <authorList>
            <person name="Zhao Z."/>
        </authorList>
    </citation>
    <scope>NUCLEOTIDE SEQUENCE [LARGE SCALE GENOMIC DNA]</scope>
    <source>
        <strain evidence="1 2">CFH 72773T</strain>
    </source>
</reference>
<proteinExistence type="predicted"/>
<keyword evidence="2" id="KW-1185">Reference proteome</keyword>
<dbReference type="RefSeq" id="WP_130842189.1">
    <property type="nucleotide sequence ID" value="NZ_SIJL01000010.1"/>
</dbReference>
<dbReference type="AlphaFoldDB" id="A0A4Q9B0L3"/>
<name>A0A4Q9B0L3_9DEIN</name>
<dbReference type="InterPro" id="IPR008719">
    <property type="entry name" value="N2O_reductase_NosL"/>
</dbReference>
<dbReference type="SUPFAM" id="SSF160387">
    <property type="entry name" value="NosL/MerB-like"/>
    <property type="match status" value="1"/>
</dbReference>
<dbReference type="Pfam" id="PF05573">
    <property type="entry name" value="NosL"/>
    <property type="match status" value="1"/>
</dbReference>
<dbReference type="EMBL" id="SIJL01000010">
    <property type="protein sequence ID" value="TBH17592.1"/>
    <property type="molecule type" value="Genomic_DNA"/>
</dbReference>
<dbReference type="OrthoDB" id="9792749at2"/>
<evidence type="ECO:0000313" key="2">
    <source>
        <dbReference type="Proteomes" id="UP000292858"/>
    </source>
</evidence>
<evidence type="ECO:0000313" key="1">
    <source>
        <dbReference type="EMBL" id="TBH17592.1"/>
    </source>
</evidence>
<accession>A0A4Q9B0L3</accession>